<evidence type="ECO:0000256" key="1">
    <source>
        <dbReference type="SAM" id="MobiDB-lite"/>
    </source>
</evidence>
<dbReference type="EMBL" id="JAIPUX010000521">
    <property type="protein sequence ID" value="KAH0626562.1"/>
    <property type="molecule type" value="Genomic_DNA"/>
</dbReference>
<organism evidence="2 3">
    <name type="scientific">Phrynosoma platyrhinos</name>
    <name type="common">Desert horned lizard</name>
    <dbReference type="NCBI Taxonomy" id="52577"/>
    <lineage>
        <taxon>Eukaryota</taxon>
        <taxon>Metazoa</taxon>
        <taxon>Chordata</taxon>
        <taxon>Craniata</taxon>
        <taxon>Vertebrata</taxon>
        <taxon>Euteleostomi</taxon>
        <taxon>Lepidosauria</taxon>
        <taxon>Squamata</taxon>
        <taxon>Bifurcata</taxon>
        <taxon>Unidentata</taxon>
        <taxon>Episquamata</taxon>
        <taxon>Toxicofera</taxon>
        <taxon>Iguania</taxon>
        <taxon>Phrynosomatidae</taxon>
        <taxon>Phrynosomatinae</taxon>
        <taxon>Phrynosoma</taxon>
    </lineage>
</organism>
<accession>A0ABQ7TA04</accession>
<keyword evidence="3" id="KW-1185">Reference proteome</keyword>
<proteinExistence type="predicted"/>
<feature type="region of interest" description="Disordered" evidence="1">
    <location>
        <begin position="90"/>
        <end position="119"/>
    </location>
</feature>
<feature type="region of interest" description="Disordered" evidence="1">
    <location>
        <begin position="1"/>
        <end position="26"/>
    </location>
</feature>
<dbReference type="PANTHER" id="PTHR16674">
    <property type="entry name" value="B-LYMPHOCYTE ANTIGEN CD19"/>
    <property type="match status" value="1"/>
</dbReference>
<name>A0ABQ7TA04_PHRPL</name>
<dbReference type="Proteomes" id="UP000826234">
    <property type="component" value="Unassembled WGS sequence"/>
</dbReference>
<feature type="compositionally biased region" description="Acidic residues" evidence="1">
    <location>
        <begin position="90"/>
        <end position="100"/>
    </location>
</feature>
<gene>
    <name evidence="2" type="ORF">JD844_001620</name>
</gene>
<comment type="caution">
    <text evidence="2">The sequence shown here is derived from an EMBL/GenBank/DDBJ whole genome shotgun (WGS) entry which is preliminary data.</text>
</comment>
<reference evidence="2 3" key="1">
    <citation type="journal article" date="2022" name="Gigascience">
        <title>A chromosome-level genome assembly and annotation of the desert horned lizard, Phrynosoma platyrhinos, provides insight into chromosomal rearrangements among reptiles.</title>
        <authorList>
            <person name="Koochekian N."/>
            <person name="Ascanio A."/>
            <person name="Farleigh K."/>
            <person name="Card D.C."/>
            <person name="Schield D.R."/>
            <person name="Castoe T.A."/>
            <person name="Jezkova T."/>
        </authorList>
    </citation>
    <scope>NUCLEOTIDE SEQUENCE [LARGE SCALE GENOMIC DNA]</scope>
    <source>
        <strain evidence="2">NK-2021</strain>
    </source>
</reference>
<sequence length="268" mass="29554">MSHLCSQTADEAEVPCQEANNPRGTTGHFYAKRNKAHISNGTVASPANQDGTEQVDAFSYENVLPVVAPARNGRRLLQKGKLLPNTINIEDEEDYECPDSETEHKSDDDENYENTQEEVKQGEMVLKDASLYENNNSKVKSGFHNWGSANGENYENLEEEPPVNPGAIRLIAALSQLVLLFPDSGSQSYEEMNGSLSHTATKPLHLHPNTSNEEDADSYENMESPNGFNSRHEGSLDACGEGMPFGSPWQHQSIPLNFDLRGGRLCSD</sequence>
<evidence type="ECO:0000313" key="3">
    <source>
        <dbReference type="Proteomes" id="UP000826234"/>
    </source>
</evidence>
<dbReference type="InterPro" id="IPR042341">
    <property type="entry name" value="CD19"/>
</dbReference>
<evidence type="ECO:0000313" key="2">
    <source>
        <dbReference type="EMBL" id="KAH0626562.1"/>
    </source>
</evidence>
<feature type="region of interest" description="Disordered" evidence="1">
    <location>
        <begin position="199"/>
        <end position="227"/>
    </location>
</feature>
<protein>
    <submittedName>
        <fullName evidence="2">Uncharacterized protein</fullName>
    </submittedName>
</protein>
<dbReference type="PANTHER" id="PTHR16674:SF2">
    <property type="entry name" value="B-LYMPHOCYTE ANTIGEN CD19"/>
    <property type="match status" value="1"/>
</dbReference>